<protein>
    <submittedName>
        <fullName evidence="5">Putative glycosyl transferase-like protein</fullName>
    </submittedName>
</protein>
<reference evidence="5" key="1">
    <citation type="journal article" date="2012" name="Proc. Natl. Acad. Sci. U.S.A.">
        <title>Antigenic diversity is generated by distinct evolutionary mechanisms in African trypanosome species.</title>
        <authorList>
            <person name="Jackson A.P."/>
            <person name="Berry A."/>
            <person name="Aslett M."/>
            <person name="Allison H.C."/>
            <person name="Burton P."/>
            <person name="Vavrova-Anderson J."/>
            <person name="Brown R."/>
            <person name="Browne H."/>
            <person name="Corton N."/>
            <person name="Hauser H."/>
            <person name="Gamble J."/>
            <person name="Gilderthorp R."/>
            <person name="Marcello L."/>
            <person name="McQuillan J."/>
            <person name="Otto T.D."/>
            <person name="Quail M.A."/>
            <person name="Sanders M.J."/>
            <person name="van Tonder A."/>
            <person name="Ginger M.L."/>
            <person name="Field M.C."/>
            <person name="Barry J.D."/>
            <person name="Hertz-Fowler C."/>
            <person name="Berriman M."/>
        </authorList>
    </citation>
    <scope>NUCLEOTIDE SEQUENCE</scope>
    <source>
        <strain evidence="5">Y486</strain>
    </source>
</reference>
<sequence>MALHGSGCSRAVVARPGSCLRTCSLRPVSPFSAYNVLFHQRMSASSYVFDAVYVINLMRRPDRWAFIVQQLEKAGFRTEEYKRFSAVDGRGVDCNAACIHGLLSRLGCMRLREPESRRVWGMDLSPGAVGCALSHSLLWAEIAAKRYRCALVVEDDSLFPCDFHKKYLERMRQVPDNWELVYLSGLDTARQAPLLHVSEGVSRVPQMHRTTNCYVVSHRGARRLLDSCFPVTYQLDTMMTLNVVHEVQYSGVPRVAVPECYTLQPPLVVQATRMGSDIQDKSGKSCEEELLEEKGRCKAAGWCDDNSEAL</sequence>
<evidence type="ECO:0000256" key="3">
    <source>
        <dbReference type="ARBA" id="ARBA00022679"/>
    </source>
</evidence>
<feature type="domain" description="Glycosyl transferase family 25" evidence="4">
    <location>
        <begin position="51"/>
        <end position="239"/>
    </location>
</feature>
<gene>
    <name evidence="5" type="ORF">TVY486_1110770</name>
</gene>
<dbReference type="OMA" id="NCYVVSH"/>
<evidence type="ECO:0000259" key="4">
    <source>
        <dbReference type="Pfam" id="PF01755"/>
    </source>
</evidence>
<dbReference type="AlphaFoldDB" id="G0UCN3"/>
<dbReference type="PANTHER" id="PTHR10730">
    <property type="entry name" value="PROCOLLAGEN-LYSINE,2-OXOGLUTARATE 5-DIOXYGENASE/GLYCOSYLTRANSFERASE 25 FAMILY MEMBER"/>
    <property type="match status" value="1"/>
</dbReference>
<evidence type="ECO:0000256" key="2">
    <source>
        <dbReference type="ARBA" id="ARBA00022676"/>
    </source>
</evidence>
<accession>G0UCN3</accession>
<keyword evidence="2" id="KW-0328">Glycosyltransferase</keyword>
<evidence type="ECO:0000313" key="5">
    <source>
        <dbReference type="EMBL" id="CCC53593.1"/>
    </source>
</evidence>
<organism evidence="5">
    <name type="scientific">Trypanosoma vivax (strain Y486)</name>
    <dbReference type="NCBI Taxonomy" id="1055687"/>
    <lineage>
        <taxon>Eukaryota</taxon>
        <taxon>Discoba</taxon>
        <taxon>Euglenozoa</taxon>
        <taxon>Kinetoplastea</taxon>
        <taxon>Metakinetoplastina</taxon>
        <taxon>Trypanosomatida</taxon>
        <taxon>Trypanosomatidae</taxon>
        <taxon>Trypanosoma</taxon>
        <taxon>Duttonella</taxon>
    </lineage>
</organism>
<evidence type="ECO:0000256" key="1">
    <source>
        <dbReference type="ARBA" id="ARBA00006721"/>
    </source>
</evidence>
<comment type="similarity">
    <text evidence="1">Belongs to the glycosyltransferase 25 family.</text>
</comment>
<proteinExistence type="inferred from homology"/>
<dbReference type="InterPro" id="IPR002654">
    <property type="entry name" value="Glyco_trans_25"/>
</dbReference>
<dbReference type="InterPro" id="IPR050757">
    <property type="entry name" value="Collagen_mod_GT25"/>
</dbReference>
<dbReference type="Pfam" id="PF01755">
    <property type="entry name" value="Glyco_transf_25"/>
    <property type="match status" value="1"/>
</dbReference>
<dbReference type="EMBL" id="HE573027">
    <property type="protein sequence ID" value="CCC53593.1"/>
    <property type="molecule type" value="Genomic_DNA"/>
</dbReference>
<dbReference type="GO" id="GO:0016740">
    <property type="term" value="F:transferase activity"/>
    <property type="evidence" value="ECO:0007669"/>
    <property type="project" value="UniProtKB-KW"/>
</dbReference>
<name>G0UCN3_TRYVY</name>
<keyword evidence="3 5" id="KW-0808">Transferase</keyword>
<dbReference type="VEuPathDB" id="TriTrypDB:TvY486_1110770"/>
<dbReference type="PANTHER" id="PTHR10730:SF53">
    <property type="entry name" value="GLYCOSYLTRANSFERASE 25 FAMILY MEMBER"/>
    <property type="match status" value="1"/>
</dbReference>
<dbReference type="CDD" id="cd06532">
    <property type="entry name" value="Glyco_transf_25"/>
    <property type="match status" value="1"/>
</dbReference>